<reference evidence="3" key="1">
    <citation type="journal article" date="2023" name="Arch. Microbiol.">
        <title>Desulfoferula mesophilus gen. nov. sp. nov., a mesophilic sulfate-reducing bacterium isolated from a brackish lake sediment.</title>
        <authorList>
            <person name="Watanabe T."/>
            <person name="Yabe T."/>
            <person name="Tsuji J.M."/>
            <person name="Fukui M."/>
        </authorList>
    </citation>
    <scope>NUCLEOTIDE SEQUENCE [LARGE SCALE GENOMIC DNA]</scope>
    <source>
        <strain evidence="3">12FAK</strain>
    </source>
</reference>
<dbReference type="Proteomes" id="UP001366166">
    <property type="component" value="Chromosome"/>
</dbReference>
<dbReference type="EMBL" id="AP028679">
    <property type="protein sequence ID" value="BEQ15852.1"/>
    <property type="molecule type" value="Genomic_DNA"/>
</dbReference>
<proteinExistence type="predicted"/>
<accession>A0AAU9F4B0</accession>
<organism evidence="2 3">
    <name type="scientific">Desulfoferula mesophila</name>
    <dbReference type="NCBI Taxonomy" id="3058419"/>
    <lineage>
        <taxon>Bacteria</taxon>
        <taxon>Pseudomonadati</taxon>
        <taxon>Thermodesulfobacteriota</taxon>
        <taxon>Desulfarculia</taxon>
        <taxon>Desulfarculales</taxon>
        <taxon>Desulfarculaceae</taxon>
        <taxon>Desulfoferula</taxon>
    </lineage>
</organism>
<dbReference type="AlphaFoldDB" id="A0AAU9F4B0"/>
<feature type="chain" id="PRO_5043639194" description="DUF2846 domain-containing protein" evidence="1">
    <location>
        <begin position="32"/>
        <end position="161"/>
    </location>
</feature>
<dbReference type="KEGG" id="dmp:FAK_29180"/>
<evidence type="ECO:0000313" key="3">
    <source>
        <dbReference type="Proteomes" id="UP001366166"/>
    </source>
</evidence>
<evidence type="ECO:0000256" key="1">
    <source>
        <dbReference type="SAM" id="SignalP"/>
    </source>
</evidence>
<feature type="signal peptide" evidence="1">
    <location>
        <begin position="1"/>
        <end position="31"/>
    </location>
</feature>
<protein>
    <recommendedName>
        <fullName evidence="4">DUF2846 domain-containing protein</fullName>
    </recommendedName>
</protein>
<name>A0AAU9F4B0_9BACT</name>
<evidence type="ECO:0008006" key="4">
    <source>
        <dbReference type="Google" id="ProtNLM"/>
    </source>
</evidence>
<sequence>MSPLRKLSCTFRFFVVALCLATACMWQIPLAGPEVDARYKSLAPASGKALLYLIRPPQPGEGDPIGTRILLDGRGFGTVKGGAYLAAMLPPGQHTLSVSLHNRAEIVLQLVPGRTYYVAQGLRWREGKFFVWLKRLKPAQGRKMLEQCRYALKNEFDASLR</sequence>
<keyword evidence="3" id="KW-1185">Reference proteome</keyword>
<gene>
    <name evidence="2" type="ORF">FAK_29180</name>
</gene>
<keyword evidence="1" id="KW-0732">Signal</keyword>
<dbReference type="PROSITE" id="PS51257">
    <property type="entry name" value="PROKAR_LIPOPROTEIN"/>
    <property type="match status" value="1"/>
</dbReference>
<evidence type="ECO:0000313" key="2">
    <source>
        <dbReference type="EMBL" id="BEQ15852.1"/>
    </source>
</evidence>